<sequence length="149" mass="17463">MIKKEEFLHLKVCDYLRKNYPDVLFRTDFSSGMKMTPGQAAKHKKFQKSRAWPDLFIAKPEKDVFRDSFSGDKYFEIFAGLFLELKAEGVKLYKKNGEMVANKHYQEQAEMLEELRKLGYCADFAVGYDQAIKIITDYLGEPKHKKVEF</sequence>
<dbReference type="EMBL" id="BK032620">
    <property type="protein sequence ID" value="DAF51687.1"/>
    <property type="molecule type" value="Genomic_DNA"/>
</dbReference>
<dbReference type="InterPro" id="IPR011856">
    <property type="entry name" value="tRNA_endonuc-like_dom_sf"/>
</dbReference>
<reference evidence="1" key="1">
    <citation type="journal article" date="2021" name="Proc. Natl. Acad. Sci. U.S.A.">
        <title>A Catalog of Tens of Thousands of Viruses from Human Metagenomes Reveals Hidden Associations with Chronic Diseases.</title>
        <authorList>
            <person name="Tisza M.J."/>
            <person name="Buck C.B."/>
        </authorList>
    </citation>
    <scope>NUCLEOTIDE SEQUENCE</scope>
    <source>
        <strain evidence="1">CtgEf1</strain>
    </source>
</reference>
<accession>A0A8S5SLZ4</accession>
<protein>
    <submittedName>
        <fullName evidence="1">Nuclease</fullName>
    </submittedName>
</protein>
<name>A0A8S5SLZ4_9CAUD</name>
<evidence type="ECO:0000313" key="1">
    <source>
        <dbReference type="EMBL" id="DAF51687.1"/>
    </source>
</evidence>
<dbReference type="Gene3D" id="3.40.1350.10">
    <property type="match status" value="1"/>
</dbReference>
<dbReference type="GO" id="GO:0003676">
    <property type="term" value="F:nucleic acid binding"/>
    <property type="evidence" value="ECO:0007669"/>
    <property type="project" value="InterPro"/>
</dbReference>
<organism evidence="1">
    <name type="scientific">Myoviridae sp. ctgEf1</name>
    <dbReference type="NCBI Taxonomy" id="2827699"/>
    <lineage>
        <taxon>Viruses</taxon>
        <taxon>Duplodnaviria</taxon>
        <taxon>Heunggongvirae</taxon>
        <taxon>Uroviricota</taxon>
        <taxon>Caudoviricetes</taxon>
    </lineage>
</organism>
<proteinExistence type="predicted"/>